<name>A0A6M4GX05_9PROT</name>
<dbReference type="InterPro" id="IPR038765">
    <property type="entry name" value="Papain-like_cys_pep_sf"/>
</dbReference>
<feature type="transmembrane region" description="Helical" evidence="1">
    <location>
        <begin position="166"/>
        <end position="187"/>
    </location>
</feature>
<dbReference type="Pfam" id="PF01841">
    <property type="entry name" value="Transglut_core"/>
    <property type="match status" value="1"/>
</dbReference>
<dbReference type="Gene3D" id="3.10.620.30">
    <property type="match status" value="1"/>
</dbReference>
<gene>
    <name evidence="3" type="primary">tgpA</name>
    <name evidence="3" type="ORF">DSM104443_02473</name>
</gene>
<dbReference type="AlphaFoldDB" id="A0A6M4GX05"/>
<dbReference type="InterPro" id="IPR021878">
    <property type="entry name" value="TgpA_N"/>
</dbReference>
<dbReference type="KEGG" id="uru:DSM104443_02473"/>
<dbReference type="InterPro" id="IPR002931">
    <property type="entry name" value="Transglutaminase-like"/>
</dbReference>
<organism evidence="3 4">
    <name type="scientific">Usitatibacter rugosus</name>
    <dbReference type="NCBI Taxonomy" id="2732067"/>
    <lineage>
        <taxon>Bacteria</taxon>
        <taxon>Pseudomonadati</taxon>
        <taxon>Pseudomonadota</taxon>
        <taxon>Betaproteobacteria</taxon>
        <taxon>Nitrosomonadales</taxon>
        <taxon>Usitatibacteraceae</taxon>
        <taxon>Usitatibacter</taxon>
    </lineage>
</organism>
<dbReference type="GO" id="GO:0003810">
    <property type="term" value="F:protein-glutamine gamma-glutamyltransferase activity"/>
    <property type="evidence" value="ECO:0007669"/>
    <property type="project" value="UniProtKB-EC"/>
</dbReference>
<dbReference type="SMART" id="SM00460">
    <property type="entry name" value="TGc"/>
    <property type="match status" value="1"/>
</dbReference>
<dbReference type="Pfam" id="PF13559">
    <property type="entry name" value="DUF4129"/>
    <property type="match status" value="1"/>
</dbReference>
<keyword evidence="1" id="KW-0472">Membrane</keyword>
<reference evidence="3 4" key="1">
    <citation type="submission" date="2020-04" db="EMBL/GenBank/DDBJ databases">
        <title>Usitatibacter rugosus gen. nov., sp. nov. and Usitatibacter palustris sp. nov., novel members of Usitatibacteraceae fam. nov. within the order Nitrosomonadales isolated from soil.</title>
        <authorList>
            <person name="Huber K.J."/>
            <person name="Neumann-Schaal M."/>
            <person name="Geppert A."/>
            <person name="Luckner M."/>
            <person name="Wanner G."/>
            <person name="Overmann J."/>
        </authorList>
    </citation>
    <scope>NUCLEOTIDE SEQUENCE [LARGE SCALE GENOMIC DNA]</scope>
    <source>
        <strain evidence="3 4">0125_3</strain>
    </source>
</reference>
<keyword evidence="1" id="KW-1133">Transmembrane helix</keyword>
<evidence type="ECO:0000313" key="3">
    <source>
        <dbReference type="EMBL" id="QJR11398.1"/>
    </source>
</evidence>
<feature type="transmembrane region" description="Helical" evidence="1">
    <location>
        <begin position="555"/>
        <end position="576"/>
    </location>
</feature>
<dbReference type="EC" id="2.3.2.13" evidence="3"/>
<accession>A0A6M4GX05</accession>
<dbReference type="PANTHER" id="PTHR42736:SF1">
    <property type="entry name" value="PROTEIN-GLUTAMINE GAMMA-GLUTAMYLTRANSFERASE"/>
    <property type="match status" value="1"/>
</dbReference>
<dbReference type="RefSeq" id="WP_171092712.1">
    <property type="nucleotide sequence ID" value="NZ_CP053069.1"/>
</dbReference>
<sequence length="662" mass="74235">MSALAPPAALRALDIRNVFWLLAAMAFVIAPHLLRVPAWVGIFFAAIIAWRGWISISAQRFPPRWFTTVLTFGASVAVFFAYGRIVGRDAGVTLLIVMAAMKLLEMRTQREVILCIYLGFFLVMTNFLFSQSIPLGIYLLACVWLFVATLVGFQRIGATPTVRERLVPAGLLLLQALPLMAAFFLLFPRVQGPLWALPQDARAGMTGLSETMTPGNISKLIQSDSLAFRVQFEDKIPAYGTLYWRGPVLWGFDGSTWRANESAPLRNAPYEKAERPVRYAVTVEPTGKHWLFALDIPGSTLPPGSTIRHDLQIRSTRPVDTRIRYEMVSYLDYAYDEKFPQMWRNYALSLGDESRNPQTIALGQQWRADLREPAAIVNRALTMFNREFTYTLEPPLLDERSPYDDFLFQTKRGFCEHYAGSFALLMRAAGIPARIVTGYLGGDVNPLNQELIVRQADAHAWVELWLEGRGWIRVDPTGAVSPLRVEGGMDAALGPIGAMSSLIAADKLGVLSRMRYAWQVVNSEWDQWVVGYNVDRQRQFLQQLGMGVNIDWQKLALWLGGSTFVIGGLIALGLLLRDLPRRGDPSLAAWKRFCAKLARIGLARAPHEGPVDFTERVAGTRPELERAAREITERYVEARYGRGASPAQLRELSRLVRAFRAA</sequence>
<protein>
    <submittedName>
        <fullName evidence="3">Protein-glutamine gamma-glutamyltransferase</fullName>
        <ecNumber evidence="3">2.3.2.13</ecNumber>
    </submittedName>
</protein>
<evidence type="ECO:0000313" key="4">
    <source>
        <dbReference type="Proteomes" id="UP000501534"/>
    </source>
</evidence>
<keyword evidence="3" id="KW-0012">Acyltransferase</keyword>
<dbReference type="SUPFAM" id="SSF54001">
    <property type="entry name" value="Cysteine proteinases"/>
    <property type="match status" value="1"/>
</dbReference>
<feature type="transmembrane region" description="Helical" evidence="1">
    <location>
        <begin position="112"/>
        <end position="129"/>
    </location>
</feature>
<keyword evidence="1" id="KW-0812">Transmembrane</keyword>
<keyword evidence="4" id="KW-1185">Reference proteome</keyword>
<dbReference type="PANTHER" id="PTHR42736">
    <property type="entry name" value="PROTEIN-GLUTAMINE GAMMA-GLUTAMYLTRANSFERASE"/>
    <property type="match status" value="1"/>
</dbReference>
<feature type="domain" description="Transglutaminase-like" evidence="2">
    <location>
        <begin position="407"/>
        <end position="478"/>
    </location>
</feature>
<feature type="transmembrane region" description="Helical" evidence="1">
    <location>
        <begin position="135"/>
        <end position="154"/>
    </location>
</feature>
<evidence type="ECO:0000256" key="1">
    <source>
        <dbReference type="SAM" id="Phobius"/>
    </source>
</evidence>
<proteinExistence type="predicted"/>
<dbReference type="Pfam" id="PF11992">
    <property type="entry name" value="TgpA_N"/>
    <property type="match status" value="1"/>
</dbReference>
<feature type="transmembrane region" description="Helical" evidence="1">
    <location>
        <begin position="65"/>
        <end position="83"/>
    </location>
</feature>
<feature type="transmembrane region" description="Helical" evidence="1">
    <location>
        <begin position="12"/>
        <end position="30"/>
    </location>
</feature>
<dbReference type="EMBL" id="CP053069">
    <property type="protein sequence ID" value="QJR11398.1"/>
    <property type="molecule type" value="Genomic_DNA"/>
</dbReference>
<keyword evidence="3" id="KW-0808">Transferase</keyword>
<feature type="transmembrane region" description="Helical" evidence="1">
    <location>
        <begin position="36"/>
        <end position="53"/>
    </location>
</feature>
<dbReference type="InterPro" id="IPR052901">
    <property type="entry name" value="Bact_TGase-like"/>
</dbReference>
<evidence type="ECO:0000259" key="2">
    <source>
        <dbReference type="SMART" id="SM00460"/>
    </source>
</evidence>
<dbReference type="Proteomes" id="UP000501534">
    <property type="component" value="Chromosome"/>
</dbReference>
<dbReference type="InterPro" id="IPR025403">
    <property type="entry name" value="TgpA-like_C"/>
</dbReference>